<name>A0ABU1E6J2_9FLAO</name>
<accession>A0ABU1E6J2</accession>
<comment type="caution">
    <text evidence="2">The sequence shown here is derived from an EMBL/GenBank/DDBJ whole genome shotgun (WGS) entry which is preliminary data.</text>
</comment>
<dbReference type="EMBL" id="JAVIXS010000014">
    <property type="protein sequence ID" value="MDR4953453.1"/>
    <property type="molecule type" value="Genomic_DNA"/>
</dbReference>
<protein>
    <recommendedName>
        <fullName evidence="4">EpsG family protein</fullName>
    </recommendedName>
</protein>
<evidence type="ECO:0000256" key="1">
    <source>
        <dbReference type="SAM" id="Phobius"/>
    </source>
</evidence>
<proteinExistence type="predicted"/>
<keyword evidence="3" id="KW-1185">Reference proteome</keyword>
<keyword evidence="1" id="KW-0472">Membrane</keyword>
<reference evidence="2 3" key="1">
    <citation type="submission" date="2023-08" db="EMBL/GenBank/DDBJ databases">
        <authorList>
            <person name="Maltman C."/>
        </authorList>
    </citation>
    <scope>NUCLEOTIDE SEQUENCE [LARGE SCALE GENOMIC DNA]</scope>
    <source>
        <strain evidence="2 3">ES2</strain>
    </source>
</reference>
<feature type="transmembrane region" description="Helical" evidence="1">
    <location>
        <begin position="20"/>
        <end position="38"/>
    </location>
</feature>
<feature type="transmembrane region" description="Helical" evidence="1">
    <location>
        <begin position="82"/>
        <end position="105"/>
    </location>
</feature>
<feature type="transmembrane region" description="Helical" evidence="1">
    <location>
        <begin position="345"/>
        <end position="362"/>
    </location>
</feature>
<dbReference type="Proteomes" id="UP001260959">
    <property type="component" value="Unassembled WGS sequence"/>
</dbReference>
<evidence type="ECO:0008006" key="4">
    <source>
        <dbReference type="Google" id="ProtNLM"/>
    </source>
</evidence>
<dbReference type="RefSeq" id="WP_309522544.1">
    <property type="nucleotide sequence ID" value="NZ_JAVIXS010000014.1"/>
</dbReference>
<keyword evidence="1" id="KW-1133">Transmembrane helix</keyword>
<organism evidence="2 3">
    <name type="scientific">Chryseobacterium metallicongregator</name>
    <dbReference type="NCBI Taxonomy" id="3073042"/>
    <lineage>
        <taxon>Bacteria</taxon>
        <taxon>Pseudomonadati</taxon>
        <taxon>Bacteroidota</taxon>
        <taxon>Flavobacteriia</taxon>
        <taxon>Flavobacteriales</taxon>
        <taxon>Weeksellaceae</taxon>
        <taxon>Chryseobacterium group</taxon>
        <taxon>Chryseobacterium</taxon>
    </lineage>
</organism>
<gene>
    <name evidence="2" type="ORF">REB14_14845</name>
</gene>
<evidence type="ECO:0000313" key="2">
    <source>
        <dbReference type="EMBL" id="MDR4953453.1"/>
    </source>
</evidence>
<feature type="transmembrane region" description="Helical" evidence="1">
    <location>
        <begin position="285"/>
        <end position="305"/>
    </location>
</feature>
<sequence>MLFDTPINIPENKGRSLVKYFSIGIVLIYIGVFIALYLKAEEPFSAWTISDWLINYTDGGFKRRGLLGDMFFYIQDVTGLNLQFQIFILQIVGLSGILYGMLLYLKKYKVDLFYLSIMASPYILLFPALTVRNAGRREIILILIMLWYSFVKKSKLNDALLWIFYIIFLFIHEAGFFFLPFLLWINYSKWQKINIKYMLSIAVAAFANIGIIYFLGGNVNEGESLSILKSRGVVFQKENIFDLEYYFDFNYVLQYKLSFLVHAIELLIMIFQMGLYIYLFKKESFYSYLFCNVICLLWVTPLYYLGIDWMRWNYIYSTLLFIVFTSLLKTNDSGEISFNNNPIKSSYLIFSGIFYILILLHLQHDTMIEWIQNYLILILS</sequence>
<feature type="transmembrane region" description="Helical" evidence="1">
    <location>
        <begin position="112"/>
        <end position="129"/>
    </location>
</feature>
<keyword evidence="1" id="KW-0812">Transmembrane</keyword>
<feature type="transmembrane region" description="Helical" evidence="1">
    <location>
        <begin position="163"/>
        <end position="185"/>
    </location>
</feature>
<feature type="transmembrane region" description="Helical" evidence="1">
    <location>
        <begin position="259"/>
        <end position="279"/>
    </location>
</feature>
<evidence type="ECO:0000313" key="3">
    <source>
        <dbReference type="Proteomes" id="UP001260959"/>
    </source>
</evidence>
<feature type="transmembrane region" description="Helical" evidence="1">
    <location>
        <begin position="197"/>
        <end position="216"/>
    </location>
</feature>